<keyword evidence="9" id="KW-1185">Reference proteome</keyword>
<evidence type="ECO:0000256" key="4">
    <source>
        <dbReference type="ARBA" id="ARBA00023274"/>
    </source>
</evidence>
<dbReference type="Ensembl" id="ENSOGAT00000027606.1">
    <property type="protein sequence ID" value="ENSOGAP00000017910.1"/>
    <property type="gene ID" value="ENSOGAG00000029382.1"/>
</dbReference>
<evidence type="ECO:0000256" key="5">
    <source>
        <dbReference type="ARBA" id="ARBA00035202"/>
    </source>
</evidence>
<dbReference type="PANTHER" id="PTHR45699">
    <property type="entry name" value="60S ACIDIC RIBOSOMAL PROTEIN P0"/>
    <property type="match status" value="1"/>
</dbReference>
<evidence type="ECO:0000256" key="6">
    <source>
        <dbReference type="ARBA" id="ARBA00035444"/>
    </source>
</evidence>
<reference evidence="9" key="1">
    <citation type="submission" date="2011-03" db="EMBL/GenBank/DDBJ databases">
        <title>Version 3 of the genome sequence of Otolemur garnettii (Bushbaby).</title>
        <authorList>
            <consortium name="The Broad Institute Genome Sequencing Platform"/>
            <person name="Di Palma F."/>
            <person name="Johnson J."/>
            <person name="Lander E.S."/>
            <person name="Lindblad-Toh K."/>
            <person name="Jaffe D.B."/>
            <person name="Gnerre S."/>
            <person name="MacCallum I."/>
            <person name="Przybylski D."/>
            <person name="Ribeiro F.J."/>
            <person name="Burton J.N."/>
            <person name="Walker B.J."/>
            <person name="Sharpe T."/>
            <person name="Hall G."/>
        </authorList>
    </citation>
    <scope>NUCLEOTIDE SEQUENCE [LARGE SCALE GENOMIC DNA]</scope>
</reference>
<name>H0XP69_OTOGA</name>
<comment type="similarity">
    <text evidence="2">Belongs to the universal ribosomal protein uL10 family.</text>
</comment>
<dbReference type="Gene3D" id="3.30.70.1730">
    <property type="match status" value="1"/>
</dbReference>
<evidence type="ECO:0000313" key="8">
    <source>
        <dbReference type="Ensembl" id="ENSOGAP00000017910.1"/>
    </source>
</evidence>
<dbReference type="GO" id="GO:0000027">
    <property type="term" value="P:ribosomal large subunit assembly"/>
    <property type="evidence" value="ECO:0007669"/>
    <property type="project" value="TreeGrafter"/>
</dbReference>
<proteinExistence type="inferred from homology"/>
<sequence>EGSATWKSSYFLKIIQLLDDYLKGFIVGADDRLQADAAGPHVPSRDGYGADGEEHHDEPGHQGYLENRPALERLLPPIWGNVGLVFTKEDLTEIRDILWPIRCQLQPMLTPSCEVTVPAQNTGLGPEKISFFQALKFPGAPLKPLYPILSSMG</sequence>
<evidence type="ECO:0000256" key="1">
    <source>
        <dbReference type="ARBA" id="ARBA00002200"/>
    </source>
</evidence>
<dbReference type="EMBL" id="AAQR03108370">
    <property type="status" value="NOT_ANNOTATED_CDS"/>
    <property type="molecule type" value="Genomic_DNA"/>
</dbReference>
<dbReference type="Proteomes" id="UP000005225">
    <property type="component" value="Unassembled WGS sequence"/>
</dbReference>
<keyword evidence="4" id="KW-0687">Ribonucleoprotein</keyword>
<dbReference type="PANTHER" id="PTHR45699:SF3">
    <property type="entry name" value="LARGE RIBOSOMAL SUBUNIT PROTEIN UL10"/>
    <property type="match status" value="1"/>
</dbReference>
<dbReference type="STRING" id="30611.ENSOGAP00000017910"/>
<evidence type="ECO:0000256" key="2">
    <source>
        <dbReference type="ARBA" id="ARBA00008889"/>
    </source>
</evidence>
<dbReference type="GO" id="GO:0022625">
    <property type="term" value="C:cytosolic large ribosomal subunit"/>
    <property type="evidence" value="ECO:0007669"/>
    <property type="project" value="TreeGrafter"/>
</dbReference>
<dbReference type="InParanoid" id="H0XP69"/>
<dbReference type="AlphaFoldDB" id="H0XP69"/>
<evidence type="ECO:0000256" key="3">
    <source>
        <dbReference type="ARBA" id="ARBA00022980"/>
    </source>
</evidence>
<dbReference type="InterPro" id="IPR043141">
    <property type="entry name" value="Ribosomal_uL10-like_sf"/>
</dbReference>
<accession>H0XP69</accession>
<dbReference type="InterPro" id="IPR050323">
    <property type="entry name" value="Ribosomal_protein_uL10"/>
</dbReference>
<evidence type="ECO:0000313" key="9">
    <source>
        <dbReference type="Proteomes" id="UP000005225"/>
    </source>
</evidence>
<evidence type="ECO:0000256" key="7">
    <source>
        <dbReference type="SAM" id="MobiDB-lite"/>
    </source>
</evidence>
<feature type="region of interest" description="Disordered" evidence="7">
    <location>
        <begin position="36"/>
        <end position="64"/>
    </location>
</feature>
<dbReference type="GO" id="GO:0002181">
    <property type="term" value="P:cytoplasmic translation"/>
    <property type="evidence" value="ECO:0007669"/>
    <property type="project" value="TreeGrafter"/>
</dbReference>
<organism evidence="8 9">
    <name type="scientific">Otolemur garnettii</name>
    <name type="common">Small-eared galago</name>
    <name type="synonym">Garnett's greater bushbaby</name>
    <dbReference type="NCBI Taxonomy" id="30611"/>
    <lineage>
        <taxon>Eukaryota</taxon>
        <taxon>Metazoa</taxon>
        <taxon>Chordata</taxon>
        <taxon>Craniata</taxon>
        <taxon>Vertebrata</taxon>
        <taxon>Euteleostomi</taxon>
        <taxon>Mammalia</taxon>
        <taxon>Eutheria</taxon>
        <taxon>Euarchontoglires</taxon>
        <taxon>Primates</taxon>
        <taxon>Strepsirrhini</taxon>
        <taxon>Lorisiformes</taxon>
        <taxon>Galagidae</taxon>
        <taxon>Otolemur</taxon>
    </lineage>
</organism>
<reference evidence="8" key="2">
    <citation type="submission" date="2025-08" db="UniProtKB">
        <authorList>
            <consortium name="Ensembl"/>
        </authorList>
    </citation>
    <scope>IDENTIFICATION</scope>
</reference>
<keyword evidence="3" id="KW-0689">Ribosomal protein</keyword>
<dbReference type="HOGENOM" id="CLU_053173_2_0_1"/>
<dbReference type="GO" id="GO:0070180">
    <property type="term" value="F:large ribosomal subunit rRNA binding"/>
    <property type="evidence" value="ECO:0007669"/>
    <property type="project" value="TreeGrafter"/>
</dbReference>
<dbReference type="eggNOG" id="KOG0815">
    <property type="taxonomic scope" value="Eukaryota"/>
</dbReference>
<comment type="function">
    <text evidence="1">Ribosomal protein P0 is the functional equivalent of E.coli protein L10.</text>
</comment>
<dbReference type="OMA" id="WASILCC"/>
<reference evidence="8" key="3">
    <citation type="submission" date="2025-09" db="UniProtKB">
        <authorList>
            <consortium name="Ensembl"/>
        </authorList>
    </citation>
    <scope>IDENTIFICATION</scope>
</reference>
<dbReference type="GO" id="GO:0003735">
    <property type="term" value="F:structural constituent of ribosome"/>
    <property type="evidence" value="ECO:0007669"/>
    <property type="project" value="TreeGrafter"/>
</dbReference>
<protein>
    <recommendedName>
        <fullName evidence="5">Large ribosomal subunit protein uL10</fullName>
    </recommendedName>
    <alternativeName>
        <fullName evidence="6">60S acidic ribosomal protein P0</fullName>
    </alternativeName>
</protein>